<gene>
    <name evidence="2" type="ORF">T190115A13A_30149</name>
</gene>
<dbReference type="RefSeq" id="WP_348738942.1">
    <property type="nucleotide sequence ID" value="NZ_CAXJRC010000033.1"/>
</dbReference>
<feature type="chain" id="PRO_5045312486" description="DUF4198 domain-containing protein" evidence="1">
    <location>
        <begin position="24"/>
        <end position="267"/>
    </location>
</feature>
<reference evidence="2 3" key="1">
    <citation type="submission" date="2024-05" db="EMBL/GenBank/DDBJ databases">
        <authorList>
            <person name="Duchaud E."/>
        </authorList>
    </citation>
    <scope>NUCLEOTIDE SEQUENCE [LARGE SCALE GENOMIC DNA]</scope>
    <source>
        <strain evidence="2">Ena-SAMPLE-TAB-13-05-2024-13:56:06:370-140305</strain>
    </source>
</reference>
<evidence type="ECO:0008006" key="4">
    <source>
        <dbReference type="Google" id="ProtNLM"/>
    </source>
</evidence>
<dbReference type="Proteomes" id="UP001497602">
    <property type="component" value="Unassembled WGS sequence"/>
</dbReference>
<keyword evidence="1" id="KW-0732">Signal</keyword>
<protein>
    <recommendedName>
        <fullName evidence="4">DUF4198 domain-containing protein</fullName>
    </recommendedName>
</protein>
<feature type="signal peptide" evidence="1">
    <location>
        <begin position="1"/>
        <end position="23"/>
    </location>
</feature>
<comment type="caution">
    <text evidence="2">The sequence shown here is derived from an EMBL/GenBank/DDBJ whole genome shotgun (WGS) entry which is preliminary data.</text>
</comment>
<name>A0ABP1FDD3_9FLAO</name>
<evidence type="ECO:0000313" key="2">
    <source>
        <dbReference type="EMBL" id="CAL2107303.1"/>
    </source>
</evidence>
<evidence type="ECO:0000256" key="1">
    <source>
        <dbReference type="SAM" id="SignalP"/>
    </source>
</evidence>
<organism evidence="2 3">
    <name type="scientific">Tenacibaculum vairaonense</name>
    <dbReference type="NCBI Taxonomy" id="3137860"/>
    <lineage>
        <taxon>Bacteria</taxon>
        <taxon>Pseudomonadati</taxon>
        <taxon>Bacteroidota</taxon>
        <taxon>Flavobacteriia</taxon>
        <taxon>Flavobacteriales</taxon>
        <taxon>Flavobacteriaceae</taxon>
        <taxon>Tenacibaculum</taxon>
    </lineage>
</organism>
<dbReference type="EMBL" id="CAXJRC010000033">
    <property type="protein sequence ID" value="CAL2107303.1"/>
    <property type="molecule type" value="Genomic_DNA"/>
</dbReference>
<keyword evidence="3" id="KW-1185">Reference proteome</keyword>
<sequence>MKKITYQTILTCLLLITGVTTFGQQTAHQALDQIIASTNIIDTSTKKAESALKTITIEYFFGQKVNTNGFMAVINNEFETIEEHSDEINQYANLTEDLSDNDLDVSEIKDASTEIEGKGDYTEVNSLALVTAINAGNTSEVSRLISILSQDFKSILNYSNFIKESAIDLKETPGVFNVRIRLIDRNGNEVPAETLPGYAALNLDTSKYYYAGENRRNIDLFTSLPQGRYRFDAYDGYFDGASSKIVSLSYALVIDNEITVTLSYWSE</sequence>
<accession>A0ABP1FDD3</accession>
<evidence type="ECO:0000313" key="3">
    <source>
        <dbReference type="Proteomes" id="UP001497602"/>
    </source>
</evidence>
<proteinExistence type="predicted"/>